<dbReference type="Gene3D" id="3.30.70.1060">
    <property type="entry name" value="Dimeric alpha+beta barrel"/>
    <property type="match status" value="1"/>
</dbReference>
<evidence type="ECO:0000313" key="4">
    <source>
        <dbReference type="Proteomes" id="UP000282195"/>
    </source>
</evidence>
<dbReference type="PANTHER" id="PTHR35174">
    <property type="entry name" value="BLL7171 PROTEIN-RELATED"/>
    <property type="match status" value="1"/>
</dbReference>
<dbReference type="OrthoDB" id="9807535at2"/>
<comment type="similarity">
    <text evidence="1">Belongs to the YciI family.</text>
</comment>
<feature type="domain" description="YCII-related" evidence="2">
    <location>
        <begin position="1"/>
        <end position="113"/>
    </location>
</feature>
<keyword evidence="4" id="KW-1185">Reference proteome</keyword>
<name>A0A387FFW4_9HYPH</name>
<dbReference type="EMBL" id="CP032694">
    <property type="protein sequence ID" value="AYG57758.1"/>
    <property type="molecule type" value="Genomic_DNA"/>
</dbReference>
<dbReference type="InterPro" id="IPR011008">
    <property type="entry name" value="Dimeric_a/b-barrel"/>
</dbReference>
<dbReference type="RefSeq" id="WP_120702853.1">
    <property type="nucleotide sequence ID" value="NZ_CP032694.1"/>
</dbReference>
<evidence type="ECO:0000259" key="2">
    <source>
        <dbReference type="Pfam" id="PF03795"/>
    </source>
</evidence>
<gene>
    <name evidence="3" type="ORF">CCGE525_02215</name>
</gene>
<evidence type="ECO:0000256" key="1">
    <source>
        <dbReference type="ARBA" id="ARBA00007689"/>
    </source>
</evidence>
<dbReference type="Proteomes" id="UP000282195">
    <property type="component" value="Chromosome"/>
</dbReference>
<dbReference type="Pfam" id="PF03795">
    <property type="entry name" value="YCII"/>
    <property type="match status" value="1"/>
</dbReference>
<dbReference type="KEGG" id="rjg:CCGE525_02215"/>
<evidence type="ECO:0000313" key="3">
    <source>
        <dbReference type="EMBL" id="AYG57758.1"/>
    </source>
</evidence>
<organism evidence="3 4">
    <name type="scientific">Rhizobium jaguaris</name>
    <dbReference type="NCBI Taxonomy" id="1312183"/>
    <lineage>
        <taxon>Bacteria</taxon>
        <taxon>Pseudomonadati</taxon>
        <taxon>Pseudomonadota</taxon>
        <taxon>Alphaproteobacteria</taxon>
        <taxon>Hyphomicrobiales</taxon>
        <taxon>Rhizobiaceae</taxon>
        <taxon>Rhizobium/Agrobacterium group</taxon>
        <taxon>Rhizobium</taxon>
    </lineage>
</organism>
<accession>A0A387FFW4</accession>
<dbReference type="PANTHER" id="PTHR35174:SF3">
    <property type="entry name" value="BLL7171 PROTEIN"/>
    <property type="match status" value="1"/>
</dbReference>
<dbReference type="SUPFAM" id="SSF54909">
    <property type="entry name" value="Dimeric alpha+beta barrel"/>
    <property type="match status" value="1"/>
</dbReference>
<proteinExistence type="inferred from homology"/>
<sequence>MQYMLLVYRSEAKYKDATKEQKAETFAAYAAYTEILKKAGAFVAGSGLQDSSLATVVRAPDGKPTVLNGPYIESREQLGGYYIIEAADLDGAIAWAARCPGARQDTVEVRPLMVY</sequence>
<dbReference type="InterPro" id="IPR005545">
    <property type="entry name" value="YCII"/>
</dbReference>
<protein>
    <submittedName>
        <fullName evidence="3">YciI family protein</fullName>
    </submittedName>
</protein>
<reference evidence="3 4" key="1">
    <citation type="submission" date="2018-10" db="EMBL/GenBank/DDBJ databases">
        <title>Rhizobium etli, R. leguminosarum and a new Rhizobium genospecies from Phaseolus dumosus.</title>
        <authorList>
            <person name="Ramirez-Puebla S.T."/>
            <person name="Rogel-Hernandez M.A."/>
            <person name="Guerrero G."/>
            <person name="Ormeno-Orrillo E."/>
            <person name="Martinez-Romero J.C."/>
            <person name="Negrete-Yankelevich S."/>
            <person name="Martinez-Romero E."/>
        </authorList>
    </citation>
    <scope>NUCLEOTIDE SEQUENCE [LARGE SCALE GENOMIC DNA]</scope>
    <source>
        <strain evidence="3 4">CCGE525</strain>
    </source>
</reference>
<dbReference type="AlphaFoldDB" id="A0A387FFW4"/>